<evidence type="ECO:0000256" key="1">
    <source>
        <dbReference type="SAM" id="Phobius"/>
    </source>
</evidence>
<dbReference type="Pfam" id="PF13787">
    <property type="entry name" value="HXXEE"/>
    <property type="match status" value="1"/>
</dbReference>
<protein>
    <submittedName>
        <fullName evidence="2">HXXEE domain-containing protein</fullName>
    </submittedName>
</protein>
<dbReference type="InterPro" id="IPR025671">
    <property type="entry name" value="HXXEE"/>
</dbReference>
<evidence type="ECO:0000313" key="4">
    <source>
        <dbReference type="Proteomes" id="UP000677265"/>
    </source>
</evidence>
<feature type="transmembrane region" description="Helical" evidence="1">
    <location>
        <begin position="85"/>
        <end position="102"/>
    </location>
</feature>
<keyword evidence="1" id="KW-0472">Membrane</keyword>
<sequence length="176" mass="20220">MTLTILIWAVASAFIVHDFEEIIVMEGWLKRNEKDILKVLPQRFHNYFIRVFPRHTAGFALAVLVEYMGILIVVIVAMSGEAKDWTLIGILSVVSILFIHSFTHIGQAIILRRYTPGVVTAVILLIPFCLYFYQFALEIEVIDWPMIWISIPVGVILVVFFNQVGLILGKRLERYN</sequence>
<keyword evidence="1" id="KW-0812">Transmembrane</keyword>
<feature type="transmembrane region" description="Helical" evidence="1">
    <location>
        <begin position="57"/>
        <end position="79"/>
    </location>
</feature>
<dbReference type="Proteomes" id="UP000677265">
    <property type="component" value="Unassembled WGS sequence"/>
</dbReference>
<keyword evidence="4" id="KW-1185">Reference proteome</keyword>
<gene>
    <name evidence="3" type="ORF">KHB02_012085</name>
    <name evidence="2" type="ORF">KHB02_05160</name>
</gene>
<comment type="caution">
    <text evidence="2">The sequence shown here is derived from an EMBL/GenBank/DDBJ whole genome shotgun (WGS) entry which is preliminary data.</text>
</comment>
<accession>A0A942SVA5</accession>
<organism evidence="2">
    <name type="scientific">Neobacillus citreus</name>
    <dbReference type="NCBI Taxonomy" id="2833578"/>
    <lineage>
        <taxon>Bacteria</taxon>
        <taxon>Bacillati</taxon>
        <taxon>Bacillota</taxon>
        <taxon>Bacilli</taxon>
        <taxon>Bacillales</taxon>
        <taxon>Bacillaceae</taxon>
        <taxon>Neobacillus</taxon>
    </lineage>
</organism>
<name>A0A942SVA5_9BACI</name>
<evidence type="ECO:0000313" key="2">
    <source>
        <dbReference type="EMBL" id="MBS4180779.1"/>
    </source>
</evidence>
<keyword evidence="1" id="KW-1133">Transmembrane helix</keyword>
<feature type="transmembrane region" description="Helical" evidence="1">
    <location>
        <begin position="114"/>
        <end position="134"/>
    </location>
</feature>
<feature type="transmembrane region" description="Helical" evidence="1">
    <location>
        <begin position="146"/>
        <end position="168"/>
    </location>
</feature>
<proteinExistence type="predicted"/>
<dbReference type="EMBL" id="JAGYPE010000001">
    <property type="protein sequence ID" value="MBS4180779.1"/>
    <property type="molecule type" value="Genomic_DNA"/>
</dbReference>
<reference evidence="2" key="1">
    <citation type="submission" date="2021-05" db="EMBL/GenBank/DDBJ databases">
        <title>Novel Bacillus species.</title>
        <authorList>
            <person name="Liu G."/>
        </authorList>
    </citation>
    <scope>NUCLEOTIDE SEQUENCE</scope>
    <source>
        <strain evidence="2 4">FJAT-50051</strain>
    </source>
</reference>
<evidence type="ECO:0000313" key="3">
    <source>
        <dbReference type="EMBL" id="MCH6266260.1"/>
    </source>
</evidence>
<dbReference type="AlphaFoldDB" id="A0A942SVA5"/>
<dbReference type="EMBL" id="JAGYPE020000018">
    <property type="protein sequence ID" value="MCH6266260.1"/>
    <property type="molecule type" value="Genomic_DNA"/>
</dbReference>
<dbReference type="RefSeq" id="WP_213140723.1">
    <property type="nucleotide sequence ID" value="NZ_JAGYPE020000018.1"/>
</dbReference>